<organism evidence="1 2">
    <name type="scientific">Gossypium barbadense</name>
    <name type="common">Sea Island cotton</name>
    <name type="synonym">Hibiscus barbadensis</name>
    <dbReference type="NCBI Taxonomy" id="3634"/>
    <lineage>
        <taxon>Eukaryota</taxon>
        <taxon>Viridiplantae</taxon>
        <taxon>Streptophyta</taxon>
        <taxon>Embryophyta</taxon>
        <taxon>Tracheophyta</taxon>
        <taxon>Spermatophyta</taxon>
        <taxon>Magnoliopsida</taxon>
        <taxon>eudicotyledons</taxon>
        <taxon>Gunneridae</taxon>
        <taxon>Pentapetalae</taxon>
        <taxon>rosids</taxon>
        <taxon>malvids</taxon>
        <taxon>Malvales</taxon>
        <taxon>Malvaceae</taxon>
        <taxon>Malvoideae</taxon>
        <taxon>Gossypium</taxon>
    </lineage>
</organism>
<dbReference type="EMBL" id="KZ669278">
    <property type="protein sequence ID" value="PPR85738.1"/>
    <property type="molecule type" value="Genomic_DNA"/>
</dbReference>
<evidence type="ECO:0000313" key="2">
    <source>
        <dbReference type="Proteomes" id="UP000239757"/>
    </source>
</evidence>
<dbReference type="Proteomes" id="UP000239757">
    <property type="component" value="Unassembled WGS sequence"/>
</dbReference>
<dbReference type="AlphaFoldDB" id="A0A2P5W3R6"/>
<protein>
    <submittedName>
        <fullName evidence="1">Uncharacterized protein</fullName>
    </submittedName>
</protein>
<gene>
    <name evidence="1" type="ORF">GOBAR_AA34956</name>
</gene>
<name>A0A2P5W3R6_GOSBA</name>
<evidence type="ECO:0000313" key="1">
    <source>
        <dbReference type="EMBL" id="PPR85738.1"/>
    </source>
</evidence>
<dbReference type="OrthoDB" id="10539647at2759"/>
<proteinExistence type="predicted"/>
<reference evidence="1 2" key="1">
    <citation type="submission" date="2015-01" db="EMBL/GenBank/DDBJ databases">
        <title>Genome of allotetraploid Gossypium barbadense reveals genomic plasticity and fiber elongation in cotton evolution.</title>
        <authorList>
            <person name="Chen X."/>
            <person name="Liu X."/>
            <person name="Zhao B."/>
            <person name="Zheng H."/>
            <person name="Hu Y."/>
            <person name="Lu G."/>
            <person name="Yang C."/>
            <person name="Chen J."/>
            <person name="Shan C."/>
            <person name="Zhang L."/>
            <person name="Zhou Y."/>
            <person name="Wang L."/>
            <person name="Guo W."/>
            <person name="Bai Y."/>
            <person name="Ruan J."/>
            <person name="Shangguan X."/>
            <person name="Mao Y."/>
            <person name="Jiang J."/>
            <person name="Zhu Y."/>
            <person name="Lei J."/>
            <person name="Kang H."/>
            <person name="Chen S."/>
            <person name="He X."/>
            <person name="Wang R."/>
            <person name="Wang Y."/>
            <person name="Chen J."/>
            <person name="Wang L."/>
            <person name="Yu S."/>
            <person name="Wang B."/>
            <person name="Wei J."/>
            <person name="Song S."/>
            <person name="Lu X."/>
            <person name="Gao Z."/>
            <person name="Gu W."/>
            <person name="Deng X."/>
            <person name="Ma D."/>
            <person name="Wang S."/>
            <person name="Liang W."/>
            <person name="Fang L."/>
            <person name="Cai C."/>
            <person name="Zhu X."/>
            <person name="Zhou B."/>
            <person name="Zhang Y."/>
            <person name="Chen Z."/>
            <person name="Xu S."/>
            <person name="Zhu R."/>
            <person name="Wang S."/>
            <person name="Zhang T."/>
            <person name="Zhao G."/>
        </authorList>
    </citation>
    <scope>NUCLEOTIDE SEQUENCE [LARGE SCALE GENOMIC DNA]</scope>
    <source>
        <strain evidence="2">cv. Xinhai21</strain>
        <tissue evidence="1">Leaf</tissue>
    </source>
</reference>
<sequence>MSNSRGMAVTETFTPQHDTLLVVMSSSFTDWQSAGDFGCTDNYTRKDDVLPTTSTCEGTFNPELAKGLYTQVVIARPPI</sequence>
<accession>A0A2P5W3R6</accession>